<keyword evidence="3" id="KW-1185">Reference proteome</keyword>
<proteinExistence type="predicted"/>
<evidence type="ECO:0000256" key="1">
    <source>
        <dbReference type="SAM" id="Coils"/>
    </source>
</evidence>
<protein>
    <submittedName>
        <fullName evidence="2">Uncharacterized protein</fullName>
    </submittedName>
</protein>
<evidence type="ECO:0000313" key="2">
    <source>
        <dbReference type="EMBL" id="GAA3717854.1"/>
    </source>
</evidence>
<dbReference type="Proteomes" id="UP001499884">
    <property type="component" value="Unassembled WGS sequence"/>
</dbReference>
<evidence type="ECO:0000313" key="3">
    <source>
        <dbReference type="Proteomes" id="UP001499884"/>
    </source>
</evidence>
<dbReference type="RefSeq" id="WP_345642717.1">
    <property type="nucleotide sequence ID" value="NZ_BAABEP010000006.1"/>
</dbReference>
<sequence length="106" mass="11805">MATDRLRLAWISARERAKDLADDLADCETDLDQADAEIARLRAEVAGLRGQLSQLPFDSRRTAAGWRVRWRAENGKHRARSFRTRAEANAWIATQGGAGRRGDADA</sequence>
<keyword evidence="1" id="KW-0175">Coiled coil</keyword>
<accession>A0ABP7EFI4</accession>
<feature type="coiled-coil region" evidence="1">
    <location>
        <begin position="17"/>
        <end position="51"/>
    </location>
</feature>
<dbReference type="EMBL" id="BAABEP010000006">
    <property type="protein sequence ID" value="GAA3717854.1"/>
    <property type="molecule type" value="Genomic_DNA"/>
</dbReference>
<name>A0ABP7EFI4_9ACTN</name>
<gene>
    <name evidence="2" type="ORF">GCM10023082_14270</name>
</gene>
<reference evidence="3" key="1">
    <citation type="journal article" date="2019" name="Int. J. Syst. Evol. Microbiol.">
        <title>The Global Catalogue of Microorganisms (GCM) 10K type strain sequencing project: providing services to taxonomists for standard genome sequencing and annotation.</title>
        <authorList>
            <consortium name="The Broad Institute Genomics Platform"/>
            <consortium name="The Broad Institute Genome Sequencing Center for Infectious Disease"/>
            <person name="Wu L."/>
            <person name="Ma J."/>
        </authorList>
    </citation>
    <scope>NUCLEOTIDE SEQUENCE [LARGE SCALE GENOMIC DNA]</scope>
    <source>
        <strain evidence="3">JCM 30846</strain>
    </source>
</reference>
<organism evidence="2 3">
    <name type="scientific">Streptomyces tremellae</name>
    <dbReference type="NCBI Taxonomy" id="1124239"/>
    <lineage>
        <taxon>Bacteria</taxon>
        <taxon>Bacillati</taxon>
        <taxon>Actinomycetota</taxon>
        <taxon>Actinomycetes</taxon>
        <taxon>Kitasatosporales</taxon>
        <taxon>Streptomycetaceae</taxon>
        <taxon>Streptomyces</taxon>
    </lineage>
</organism>
<comment type="caution">
    <text evidence="2">The sequence shown here is derived from an EMBL/GenBank/DDBJ whole genome shotgun (WGS) entry which is preliminary data.</text>
</comment>